<dbReference type="GO" id="GO:0008933">
    <property type="term" value="F:peptidoglycan lytic transglycosylase activity"/>
    <property type="evidence" value="ECO:0007669"/>
    <property type="project" value="UniProtKB-UniRule"/>
</dbReference>
<dbReference type="EC" id="4.2.2.n1" evidence="8"/>
<evidence type="ECO:0000256" key="5">
    <source>
        <dbReference type="ARBA" id="ARBA00023237"/>
    </source>
</evidence>
<keyword evidence="4 8" id="KW-0472">Membrane</keyword>
<dbReference type="InterPro" id="IPR023346">
    <property type="entry name" value="Lysozyme-like_dom_sf"/>
</dbReference>
<dbReference type="Proteomes" id="UP000217763">
    <property type="component" value="Chromosome"/>
</dbReference>
<feature type="region of interest" description="LT domain" evidence="8">
    <location>
        <begin position="274"/>
        <end position="481"/>
    </location>
</feature>
<comment type="similarity">
    <text evidence="1">Belongs to the transglycosylase Slt family.</text>
</comment>
<evidence type="ECO:0000256" key="2">
    <source>
        <dbReference type="ARBA" id="ARBA00010333"/>
    </source>
</evidence>
<dbReference type="InterPro" id="IPR023703">
    <property type="entry name" value="MltF"/>
</dbReference>
<keyword evidence="5 8" id="KW-0998">Cell outer membrane</keyword>
<dbReference type="NCBIfam" id="NF008112">
    <property type="entry name" value="PRK10859.1"/>
    <property type="match status" value="1"/>
</dbReference>
<comment type="subcellular location">
    <subcellularLocation>
        <location evidence="8">Cell outer membrane</location>
        <topology evidence="8">Peripheral membrane protein</topology>
    </subcellularLocation>
    <text evidence="8">Attached to the inner leaflet of the outer membrane.</text>
</comment>
<evidence type="ECO:0000313" key="11">
    <source>
        <dbReference type="Proteomes" id="UP000217763"/>
    </source>
</evidence>
<dbReference type="FunFam" id="1.10.530.10:FF:000003">
    <property type="entry name" value="Membrane-bound lytic murein transglycosylase F"/>
    <property type="match status" value="1"/>
</dbReference>
<dbReference type="GO" id="GO:0009253">
    <property type="term" value="P:peptidoglycan catabolic process"/>
    <property type="evidence" value="ECO:0007669"/>
    <property type="project" value="TreeGrafter"/>
</dbReference>
<evidence type="ECO:0000313" key="10">
    <source>
        <dbReference type="EMBL" id="ATG74669.1"/>
    </source>
</evidence>
<dbReference type="InterPro" id="IPR008258">
    <property type="entry name" value="Transglycosylase_SLT_dom_1"/>
</dbReference>
<dbReference type="GO" id="GO:0016998">
    <property type="term" value="P:cell wall macromolecule catabolic process"/>
    <property type="evidence" value="ECO:0007669"/>
    <property type="project" value="UniProtKB-UniRule"/>
</dbReference>
<dbReference type="GO" id="GO:0071555">
    <property type="term" value="P:cell wall organization"/>
    <property type="evidence" value="ECO:0007669"/>
    <property type="project" value="UniProtKB-KW"/>
</dbReference>
<proteinExistence type="inferred from homology"/>
<dbReference type="SMART" id="SM00062">
    <property type="entry name" value="PBPb"/>
    <property type="match status" value="1"/>
</dbReference>
<comment type="caution">
    <text evidence="8">Lacks conserved residue(s) required for the propagation of feature annotation.</text>
</comment>
<dbReference type="Pfam" id="PF01464">
    <property type="entry name" value="SLT"/>
    <property type="match status" value="1"/>
</dbReference>
<dbReference type="PANTHER" id="PTHR35936:SF32">
    <property type="entry name" value="MEMBRANE-BOUND LYTIC MUREIN TRANSGLYCOSYLASE F"/>
    <property type="match status" value="1"/>
</dbReference>
<comment type="function">
    <text evidence="8">Murein-degrading enzyme that degrades murein glycan strands and insoluble, high-molecular weight murein sacculi, with the concomitant formation of a 1,6-anhydromuramoyl product. Lytic transglycosylases (LTs) play an integral role in the metabolism of the peptidoglycan (PG) sacculus. Their lytic action creates space within the PG sacculus to allow for its expansion as well as for the insertion of various structures such as secretion systems and flagella.</text>
</comment>
<keyword evidence="11" id="KW-1185">Reference proteome</keyword>
<evidence type="ECO:0000256" key="1">
    <source>
        <dbReference type="ARBA" id="ARBA00007734"/>
    </source>
</evidence>
<protein>
    <recommendedName>
        <fullName evidence="8">Membrane-bound lytic murein transglycosylase F</fullName>
        <ecNumber evidence="8">4.2.2.n1</ecNumber>
    </recommendedName>
    <alternativeName>
        <fullName evidence="8">Murein lyase F</fullName>
    </alternativeName>
</protein>
<feature type="active site" evidence="8">
    <location>
        <position position="318"/>
    </location>
</feature>
<dbReference type="Gene3D" id="3.40.190.10">
    <property type="entry name" value="Periplasmic binding protein-like II"/>
    <property type="match status" value="2"/>
</dbReference>
<comment type="similarity">
    <text evidence="8">In the C-terminal section; belongs to the transglycosylase Slt family.</text>
</comment>
<dbReference type="AlphaFoldDB" id="A0A291HRD4"/>
<evidence type="ECO:0000256" key="4">
    <source>
        <dbReference type="ARBA" id="ARBA00023136"/>
    </source>
</evidence>
<dbReference type="Gene3D" id="1.10.530.10">
    <property type="match status" value="1"/>
</dbReference>
<dbReference type="InterPro" id="IPR000189">
    <property type="entry name" value="Transglyc_AS"/>
</dbReference>
<dbReference type="PANTHER" id="PTHR35936">
    <property type="entry name" value="MEMBRANE-BOUND LYTIC MUREIN TRANSGLYCOSYLASE F"/>
    <property type="match status" value="1"/>
</dbReference>
<evidence type="ECO:0000256" key="7">
    <source>
        <dbReference type="ARBA" id="ARBA00023316"/>
    </source>
</evidence>
<sequence length="481" mass="55103">MSVAQNEDSLLRRIVSLSKVTLLFGLLTLAGCEAESQPKTQQAQIQARGELRVGTLYHPLYYFLRDEQQEGLDYELARLFADSLGVELRMVPAYNLDDLFALLDGGKVDMLAAGLTSTPLRRQHYRFGPSYYEVAQTLVYRKGQPRPKEPEQIAGDIRVLAGSSQAEWLHGLQQQLPELNWETRRDADAEDLLRQVAEGRAAHTLVEDTLLARTQRYYPNVEAAFSLGDPQPVAWVIDRRDDDSLLGKMLSFFNEQQQAGTLARLNEKYFGHVQDFDYVDTRTFLRRAEDLLPRYQPLFERHAGELDWRLLAAVSYQESHWDPRARSYTGVRGMMMLTEDTARQLGVEDRLDPEQSIRGGAQYLASLMGRLPEAIPEDERIWFALAAYNLGLGHVLDVRRLTKMREQDPNSWSQVKENLPLLHQPRWHSQTRYGYARGREAQKFVNNVRQYYQSLQWLHAPGTDPGLTTAQRESPSTVPPL</sequence>
<accession>A0A291HRD4</accession>
<dbReference type="CDD" id="cd01009">
    <property type="entry name" value="PBP2_YfhD_N"/>
    <property type="match status" value="1"/>
</dbReference>
<dbReference type="InterPro" id="IPR001638">
    <property type="entry name" value="Solute-binding_3/MltF_N"/>
</dbReference>
<keyword evidence="3 8" id="KW-0732">Signal</keyword>
<organism evidence="10 11">
    <name type="scientific">Zobellella denitrificans</name>
    <dbReference type="NCBI Taxonomy" id="347534"/>
    <lineage>
        <taxon>Bacteria</taxon>
        <taxon>Pseudomonadati</taxon>
        <taxon>Pseudomonadota</taxon>
        <taxon>Gammaproteobacteria</taxon>
        <taxon>Aeromonadales</taxon>
        <taxon>Aeromonadaceae</taxon>
        <taxon>Zobellella</taxon>
    </lineage>
</organism>
<comment type="domain">
    <text evidence="8">The N-terminal domain does not have lytic activity and probably modulates enzymatic activity. The C-terminal domain is the catalytic active domain.</text>
</comment>
<dbReference type="KEGG" id="zdf:AN401_13055"/>
<keyword evidence="7 8" id="KW-0961">Cell wall biogenesis/degradation</keyword>
<evidence type="ECO:0000256" key="8">
    <source>
        <dbReference type="HAMAP-Rule" id="MF_02016"/>
    </source>
</evidence>
<dbReference type="Pfam" id="PF00497">
    <property type="entry name" value="SBP_bac_3"/>
    <property type="match status" value="1"/>
</dbReference>
<comment type="catalytic activity">
    <reaction evidence="8">
        <text>Exolytic cleavage of the (1-&gt;4)-beta-glycosidic linkage between N-acetylmuramic acid (MurNAc) and N-acetylglucosamine (GlcNAc) residues in peptidoglycan, from either the reducing or the non-reducing ends of the peptidoglycan chains, with concomitant formation of a 1,6-anhydrobond in the MurNAc residue.</text>
        <dbReference type="EC" id="4.2.2.n1"/>
    </reaction>
</comment>
<dbReference type="SUPFAM" id="SSF53850">
    <property type="entry name" value="Periplasmic binding protein-like II"/>
    <property type="match status" value="1"/>
</dbReference>
<dbReference type="CDD" id="cd13403">
    <property type="entry name" value="MLTF-like"/>
    <property type="match status" value="1"/>
</dbReference>
<dbReference type="PROSITE" id="PS00922">
    <property type="entry name" value="TRANSGLYCOSYLASE"/>
    <property type="match status" value="1"/>
</dbReference>
<dbReference type="HAMAP" id="MF_02016">
    <property type="entry name" value="MltF"/>
    <property type="match status" value="1"/>
</dbReference>
<evidence type="ECO:0000256" key="3">
    <source>
        <dbReference type="ARBA" id="ARBA00022729"/>
    </source>
</evidence>
<dbReference type="GO" id="GO:0009279">
    <property type="term" value="C:cell outer membrane"/>
    <property type="evidence" value="ECO:0007669"/>
    <property type="project" value="UniProtKB-SubCell"/>
</dbReference>
<comment type="similarity">
    <text evidence="2">Belongs to the bacterial solute-binding protein 3 family.</text>
</comment>
<gene>
    <name evidence="8" type="primary">mltF</name>
    <name evidence="10" type="ORF">AN401_13055</name>
</gene>
<comment type="similarity">
    <text evidence="8">In the N-terminal section; belongs to the bacterial solute-binding protein 3 family.</text>
</comment>
<name>A0A291HRD4_9GAMM</name>
<evidence type="ECO:0000256" key="6">
    <source>
        <dbReference type="ARBA" id="ARBA00023239"/>
    </source>
</evidence>
<reference evidence="11" key="1">
    <citation type="submission" date="2015-09" db="EMBL/GenBank/DDBJ databases">
        <authorList>
            <person name="Shao Z."/>
            <person name="Wang L."/>
        </authorList>
    </citation>
    <scope>NUCLEOTIDE SEQUENCE [LARGE SCALE GENOMIC DNA]</scope>
    <source>
        <strain evidence="11">F13-1</strain>
    </source>
</reference>
<keyword evidence="6 8" id="KW-0456">Lyase</keyword>
<evidence type="ECO:0000259" key="9">
    <source>
        <dbReference type="SMART" id="SM00062"/>
    </source>
</evidence>
<dbReference type="SUPFAM" id="SSF53955">
    <property type="entry name" value="Lysozyme-like"/>
    <property type="match status" value="1"/>
</dbReference>
<feature type="domain" description="Solute-binding protein family 3/N-terminal" evidence="9">
    <location>
        <begin position="50"/>
        <end position="273"/>
    </location>
</feature>
<dbReference type="EMBL" id="CP012621">
    <property type="protein sequence ID" value="ATG74669.1"/>
    <property type="molecule type" value="Genomic_DNA"/>
</dbReference>